<dbReference type="PANTHER" id="PTHR48081">
    <property type="entry name" value="AB HYDROLASE SUPERFAMILY PROTEIN C4A8.06C"/>
    <property type="match status" value="1"/>
</dbReference>
<dbReference type="RefSeq" id="WP_157567979.1">
    <property type="nucleotide sequence ID" value="NZ_WPIK01000012.1"/>
</dbReference>
<gene>
    <name evidence="4" type="ORF">GO621_13675</name>
</gene>
<accession>A0A7K1SZ43</accession>
<dbReference type="Proteomes" id="UP000462014">
    <property type="component" value="Unassembled WGS sequence"/>
</dbReference>
<keyword evidence="2" id="KW-1133">Transmembrane helix</keyword>
<evidence type="ECO:0000259" key="3">
    <source>
        <dbReference type="Pfam" id="PF20434"/>
    </source>
</evidence>
<dbReference type="InterPro" id="IPR050300">
    <property type="entry name" value="GDXG_lipolytic_enzyme"/>
</dbReference>
<dbReference type="InterPro" id="IPR049492">
    <property type="entry name" value="BD-FAE-like_dom"/>
</dbReference>
<dbReference type="SUPFAM" id="SSF53474">
    <property type="entry name" value="alpha/beta-Hydrolases"/>
    <property type="match status" value="1"/>
</dbReference>
<dbReference type="Gene3D" id="3.40.50.1820">
    <property type="entry name" value="alpha/beta hydrolase"/>
    <property type="match status" value="1"/>
</dbReference>
<feature type="transmembrane region" description="Helical" evidence="2">
    <location>
        <begin position="60"/>
        <end position="77"/>
    </location>
</feature>
<dbReference type="Pfam" id="PF20434">
    <property type="entry name" value="BD-FAE"/>
    <property type="match status" value="1"/>
</dbReference>
<evidence type="ECO:0000256" key="1">
    <source>
        <dbReference type="ARBA" id="ARBA00022801"/>
    </source>
</evidence>
<evidence type="ECO:0000313" key="5">
    <source>
        <dbReference type="Proteomes" id="UP000462014"/>
    </source>
</evidence>
<organism evidence="4 5">
    <name type="scientific">Mucilaginibacter arboris</name>
    <dbReference type="NCBI Taxonomy" id="2682090"/>
    <lineage>
        <taxon>Bacteria</taxon>
        <taxon>Pseudomonadati</taxon>
        <taxon>Bacteroidota</taxon>
        <taxon>Sphingobacteriia</taxon>
        <taxon>Sphingobacteriales</taxon>
        <taxon>Sphingobacteriaceae</taxon>
        <taxon>Mucilaginibacter</taxon>
    </lineage>
</organism>
<dbReference type="AlphaFoldDB" id="A0A7K1SZ43"/>
<keyword evidence="5" id="KW-1185">Reference proteome</keyword>
<dbReference type="InterPro" id="IPR029058">
    <property type="entry name" value="AB_hydrolase_fold"/>
</dbReference>
<protein>
    <submittedName>
        <fullName evidence="4">Alpha/beta hydrolase fold domain-containing protein</fullName>
    </submittedName>
</protein>
<dbReference type="EMBL" id="WPIK01000012">
    <property type="protein sequence ID" value="MVN22581.1"/>
    <property type="molecule type" value="Genomic_DNA"/>
</dbReference>
<feature type="transmembrane region" description="Helical" evidence="2">
    <location>
        <begin position="27"/>
        <end position="48"/>
    </location>
</feature>
<feature type="domain" description="BD-FAE-like" evidence="3">
    <location>
        <begin position="142"/>
        <end position="335"/>
    </location>
</feature>
<proteinExistence type="predicted"/>
<keyword evidence="1 4" id="KW-0378">Hydrolase</keyword>
<reference evidence="4 5" key="1">
    <citation type="submission" date="2019-12" db="EMBL/GenBank/DDBJ databases">
        <title>Mucilaginibacter sp. HMF7410 genome sequencing and assembly.</title>
        <authorList>
            <person name="Kang H."/>
            <person name="Cha I."/>
            <person name="Kim H."/>
            <person name="Joh K."/>
        </authorList>
    </citation>
    <scope>NUCLEOTIDE SEQUENCE [LARGE SCALE GENOMIC DNA]</scope>
    <source>
        <strain evidence="4 5">HMF7410</strain>
    </source>
</reference>
<dbReference type="GO" id="GO:0016787">
    <property type="term" value="F:hydrolase activity"/>
    <property type="evidence" value="ECO:0007669"/>
    <property type="project" value="UniProtKB-KW"/>
</dbReference>
<sequence>MVRFILIFLLFLASLLAVFPAPTYHLWILAILVTEFSYIFIVVLLIVFLLKSRNIWYKKVGNLFALIALMLFLSPVFRAERIASKLPGQLAATFGNRASNLEVPHLKTPFSFFSMFSGIDGKAVPFQTFTYKTYPGISLSLDFYPVKTASKKPCVIVVHGGSWSGGDDKQLPELNSYLSRRGYQVASIDYRLAPEYQNPSPVEDVKSAISYLKANAEKLQIDTNNFVLLGRSAGAQIALLAAYTLKNEGIKGVISYYGPADMIWGYAVPSNPLVLNSRQVMEDYLGGTYQQVPVRYAASSPILQVDAQSVPTLLIHGKNDVLVSYQHSVRLNAKLNQLKVKHFFLSLPWATHGCDYNLNGPSGQLATYTVERFLNVVTFVK</sequence>
<comment type="caution">
    <text evidence="4">The sequence shown here is derived from an EMBL/GenBank/DDBJ whole genome shotgun (WGS) entry which is preliminary data.</text>
</comment>
<evidence type="ECO:0000256" key="2">
    <source>
        <dbReference type="SAM" id="Phobius"/>
    </source>
</evidence>
<evidence type="ECO:0000313" key="4">
    <source>
        <dbReference type="EMBL" id="MVN22581.1"/>
    </source>
</evidence>
<keyword evidence="2" id="KW-0812">Transmembrane</keyword>
<name>A0A7K1SZ43_9SPHI</name>
<keyword evidence="2" id="KW-0472">Membrane</keyword>